<organism evidence="8 9">
    <name type="scientific">Lentibacillus juripiscarius</name>
    <dbReference type="NCBI Taxonomy" id="257446"/>
    <lineage>
        <taxon>Bacteria</taxon>
        <taxon>Bacillati</taxon>
        <taxon>Bacillota</taxon>
        <taxon>Bacilli</taxon>
        <taxon>Bacillales</taxon>
        <taxon>Bacillaceae</taxon>
        <taxon>Lentibacillus</taxon>
    </lineage>
</organism>
<dbReference type="Gene3D" id="1.20.1250.20">
    <property type="entry name" value="MFS general substrate transporter like domains"/>
    <property type="match status" value="1"/>
</dbReference>
<evidence type="ECO:0000259" key="7">
    <source>
        <dbReference type="PROSITE" id="PS50850"/>
    </source>
</evidence>
<dbReference type="InterPro" id="IPR020846">
    <property type="entry name" value="MFS_dom"/>
</dbReference>
<evidence type="ECO:0000313" key="8">
    <source>
        <dbReference type="EMBL" id="MFD2761614.1"/>
    </source>
</evidence>
<dbReference type="EMBL" id="JBHUNA010000024">
    <property type="protein sequence ID" value="MFD2761614.1"/>
    <property type="molecule type" value="Genomic_DNA"/>
</dbReference>
<keyword evidence="5 6" id="KW-0472">Membrane</keyword>
<evidence type="ECO:0000256" key="2">
    <source>
        <dbReference type="ARBA" id="ARBA00022448"/>
    </source>
</evidence>
<sequence>MAAATNNMKTKTHNQTVYSILFIIGICHMLNDTLQAVIPAVFPILEESLGLTFTQLGLITFTLNMVASVMQPVVGMYTDKRPMPFALPLGLASSMVGIFGLAFAPNFWTILVSVLFIGLGSAIFHPEGSRVAYLAAGPRRGTAQSIYQVGGNSGQALAPVITALVLVPLGQFGVIWFTAVAGLAVIFLIYIARWYAAMTPTVVKKKQPEQKEKVDKNVSRAIRNALIVLIFIIFARTWYAKAISNFYAFYAIENYGMSIAESQFYIFTFLLMGAIGTFLGGPLADRFGKKNVILFSLLAAVPLALILPYASAIGAIILLGLLGLIVMSSFSVTVVYAQELIPGKIGTMSGLTVGLAFGMGAIGSVALGSLIDLIGLTPTMVAISLLPLLGIVTFLLPSDKKVREWHAER</sequence>
<dbReference type="SUPFAM" id="SSF103473">
    <property type="entry name" value="MFS general substrate transporter"/>
    <property type="match status" value="1"/>
</dbReference>
<dbReference type="InterPro" id="IPR011701">
    <property type="entry name" value="MFS"/>
</dbReference>
<evidence type="ECO:0000313" key="9">
    <source>
        <dbReference type="Proteomes" id="UP001597502"/>
    </source>
</evidence>
<feature type="transmembrane region" description="Helical" evidence="6">
    <location>
        <begin position="291"/>
        <end position="310"/>
    </location>
</feature>
<evidence type="ECO:0000256" key="5">
    <source>
        <dbReference type="ARBA" id="ARBA00023136"/>
    </source>
</evidence>
<keyword evidence="2" id="KW-0813">Transport</keyword>
<gene>
    <name evidence="8" type="ORF">ACFSUO_11690</name>
</gene>
<dbReference type="Proteomes" id="UP001597502">
    <property type="component" value="Unassembled WGS sequence"/>
</dbReference>
<proteinExistence type="predicted"/>
<name>A0ABW5VAM5_9BACI</name>
<feature type="transmembrane region" description="Helical" evidence="6">
    <location>
        <begin position="264"/>
        <end position="284"/>
    </location>
</feature>
<dbReference type="CDD" id="cd17478">
    <property type="entry name" value="MFS_FsR"/>
    <property type="match status" value="1"/>
</dbReference>
<feature type="transmembrane region" description="Helical" evidence="6">
    <location>
        <begin position="316"/>
        <end position="337"/>
    </location>
</feature>
<feature type="transmembrane region" description="Helical" evidence="6">
    <location>
        <begin position="20"/>
        <end position="42"/>
    </location>
</feature>
<keyword evidence="9" id="KW-1185">Reference proteome</keyword>
<feature type="transmembrane region" description="Helical" evidence="6">
    <location>
        <begin position="373"/>
        <end position="396"/>
    </location>
</feature>
<evidence type="ECO:0000256" key="4">
    <source>
        <dbReference type="ARBA" id="ARBA00022989"/>
    </source>
</evidence>
<protein>
    <submittedName>
        <fullName evidence="8">MFS transporter</fullName>
    </submittedName>
</protein>
<feature type="transmembrane region" description="Helical" evidence="6">
    <location>
        <begin position="48"/>
        <end position="70"/>
    </location>
</feature>
<dbReference type="PANTHER" id="PTHR43129:SF1">
    <property type="entry name" value="FOSMIDOMYCIN RESISTANCE PROTEIN"/>
    <property type="match status" value="1"/>
</dbReference>
<accession>A0ABW5VAM5</accession>
<comment type="subcellular location">
    <subcellularLocation>
        <location evidence="1">Cell membrane</location>
        <topology evidence="1">Multi-pass membrane protein</topology>
    </subcellularLocation>
</comment>
<evidence type="ECO:0000256" key="6">
    <source>
        <dbReference type="SAM" id="Phobius"/>
    </source>
</evidence>
<dbReference type="PROSITE" id="PS50850">
    <property type="entry name" value="MFS"/>
    <property type="match status" value="1"/>
</dbReference>
<dbReference type="RefSeq" id="WP_382394288.1">
    <property type="nucleotide sequence ID" value="NZ_JBHUNA010000024.1"/>
</dbReference>
<feature type="transmembrane region" description="Helical" evidence="6">
    <location>
        <begin position="173"/>
        <end position="196"/>
    </location>
</feature>
<evidence type="ECO:0000256" key="1">
    <source>
        <dbReference type="ARBA" id="ARBA00004651"/>
    </source>
</evidence>
<dbReference type="Pfam" id="PF07690">
    <property type="entry name" value="MFS_1"/>
    <property type="match status" value="1"/>
</dbReference>
<feature type="transmembrane region" description="Helical" evidence="6">
    <location>
        <begin position="349"/>
        <end position="367"/>
    </location>
</feature>
<feature type="transmembrane region" description="Helical" evidence="6">
    <location>
        <begin position="221"/>
        <end position="239"/>
    </location>
</feature>
<comment type="caution">
    <text evidence="8">The sequence shown here is derived from an EMBL/GenBank/DDBJ whole genome shotgun (WGS) entry which is preliminary data.</text>
</comment>
<keyword evidence="3 6" id="KW-0812">Transmembrane</keyword>
<dbReference type="PANTHER" id="PTHR43129">
    <property type="entry name" value="FOSMIDOMYCIN RESISTANCE PROTEIN"/>
    <property type="match status" value="1"/>
</dbReference>
<reference evidence="9" key="1">
    <citation type="journal article" date="2019" name="Int. J. Syst. Evol. Microbiol.">
        <title>The Global Catalogue of Microorganisms (GCM) 10K type strain sequencing project: providing services to taxonomists for standard genome sequencing and annotation.</title>
        <authorList>
            <consortium name="The Broad Institute Genomics Platform"/>
            <consortium name="The Broad Institute Genome Sequencing Center for Infectious Disease"/>
            <person name="Wu L."/>
            <person name="Ma J."/>
        </authorList>
    </citation>
    <scope>NUCLEOTIDE SEQUENCE [LARGE SCALE GENOMIC DNA]</scope>
    <source>
        <strain evidence="9">TISTR 1535</strain>
    </source>
</reference>
<keyword evidence="4 6" id="KW-1133">Transmembrane helix</keyword>
<dbReference type="InterPro" id="IPR036259">
    <property type="entry name" value="MFS_trans_sf"/>
</dbReference>
<feature type="domain" description="Major facilitator superfamily (MFS) profile" evidence="7">
    <location>
        <begin position="20"/>
        <end position="402"/>
    </location>
</feature>
<evidence type="ECO:0000256" key="3">
    <source>
        <dbReference type="ARBA" id="ARBA00022692"/>
    </source>
</evidence>